<protein>
    <submittedName>
        <fullName evidence="1">Uncharacterized protein</fullName>
    </submittedName>
</protein>
<dbReference type="Proteomes" id="UP001320706">
    <property type="component" value="Unassembled WGS sequence"/>
</dbReference>
<reference evidence="1" key="1">
    <citation type="submission" date="2024-02" db="EMBL/GenBank/DDBJ databases">
        <title>Metagenome Assembled Genome of Zalaria obscura JY119.</title>
        <authorList>
            <person name="Vighnesh L."/>
            <person name="Jagadeeshwari U."/>
            <person name="Venkata Ramana C."/>
            <person name="Sasikala C."/>
        </authorList>
    </citation>
    <scope>NUCLEOTIDE SEQUENCE</scope>
    <source>
        <strain evidence="1">JY119</strain>
    </source>
</reference>
<dbReference type="EMBL" id="JAMKPW020000006">
    <property type="protein sequence ID" value="KAK8217219.1"/>
    <property type="molecule type" value="Genomic_DNA"/>
</dbReference>
<proteinExistence type="predicted"/>
<evidence type="ECO:0000313" key="1">
    <source>
        <dbReference type="EMBL" id="KAK8217219.1"/>
    </source>
</evidence>
<keyword evidence="2" id="KW-1185">Reference proteome</keyword>
<name>A0ACC3SJV5_9PEZI</name>
<gene>
    <name evidence="1" type="ORF">M8818_001472</name>
</gene>
<accession>A0ACC3SJV5</accession>
<evidence type="ECO:0000313" key="2">
    <source>
        <dbReference type="Proteomes" id="UP001320706"/>
    </source>
</evidence>
<comment type="caution">
    <text evidence="1">The sequence shown here is derived from an EMBL/GenBank/DDBJ whole genome shotgun (WGS) entry which is preliminary data.</text>
</comment>
<sequence length="395" mass="42580">MTDLNPEPGTESESEPKSKFHAFNTSDVAYKVVDGHEVEATVCVPKDARPGARLPVMVRFHGGALVNGGTWTTTLASSHSAIFITSDYRLLPSATGTEILADIADFWTWLHSPEGLNAYLAGRGKEGAGKDVEGGMQGAVADLTNVLVTGESAGGWCAVQSVLVPALQRQTLGQGGERHLYSYPPPRAVIAHYPMLDMASLSGYTWADPSSHLDARVLSTAEANGLLDAVLEVERGKVVTERIPEGGEDWFMAMVQTGRYGEVLGKEEELYPLVTLDRLAESRGEGKGEGDVRVGAEREEAAGVEGKGRGAGEGEETGGEMSRGSERESWMVPIWDPVIPARGTEIFVAKVRQLFPAWPLHVHYEAGAAHGFDGEATHETPWVKEGVAWIEKYWP</sequence>
<organism evidence="1 2">
    <name type="scientific">Zalaria obscura</name>
    <dbReference type="NCBI Taxonomy" id="2024903"/>
    <lineage>
        <taxon>Eukaryota</taxon>
        <taxon>Fungi</taxon>
        <taxon>Dikarya</taxon>
        <taxon>Ascomycota</taxon>
        <taxon>Pezizomycotina</taxon>
        <taxon>Dothideomycetes</taxon>
        <taxon>Dothideomycetidae</taxon>
        <taxon>Dothideales</taxon>
        <taxon>Zalariaceae</taxon>
        <taxon>Zalaria</taxon>
    </lineage>
</organism>